<protein>
    <submittedName>
        <fullName evidence="2">Uncharacterized protein</fullName>
    </submittedName>
</protein>
<keyword evidence="1" id="KW-0732">Signal</keyword>
<proteinExistence type="predicted"/>
<dbReference type="RefSeq" id="WP_071912327.1">
    <property type="nucleotide sequence ID" value="NZ_CP017637.1"/>
</dbReference>
<evidence type="ECO:0000256" key="1">
    <source>
        <dbReference type="SAM" id="SignalP"/>
    </source>
</evidence>
<organism evidence="2 3">
    <name type="scientific">Bradyrhizobium japonicum</name>
    <dbReference type="NCBI Taxonomy" id="375"/>
    <lineage>
        <taxon>Bacteria</taxon>
        <taxon>Pseudomonadati</taxon>
        <taxon>Pseudomonadota</taxon>
        <taxon>Alphaproteobacteria</taxon>
        <taxon>Hyphomicrobiales</taxon>
        <taxon>Nitrobacteraceae</taxon>
        <taxon>Bradyrhizobium</taxon>
    </lineage>
</organism>
<accession>A0A1L3FBV2</accession>
<dbReference type="AlphaFoldDB" id="A0A1L3FBV2"/>
<reference evidence="2 3" key="1">
    <citation type="submission" date="2016-11" db="EMBL/GenBank/DDBJ databases">
        <title>Complete Genome Sequence of Bradyrhizobium sp. strain J5, an isolated from soybean nodule in Hokkaido.</title>
        <authorList>
            <person name="Kanehara K."/>
        </authorList>
    </citation>
    <scope>NUCLEOTIDE SEQUENCE [LARGE SCALE GENOMIC DNA]</scope>
    <source>
        <strain evidence="2 3">J5</strain>
    </source>
</reference>
<dbReference type="EMBL" id="CP017637">
    <property type="protein sequence ID" value="APG10775.1"/>
    <property type="molecule type" value="Genomic_DNA"/>
</dbReference>
<evidence type="ECO:0000313" key="2">
    <source>
        <dbReference type="EMBL" id="APG10775.1"/>
    </source>
</evidence>
<dbReference type="OrthoDB" id="8138838at2"/>
<sequence>MLRIVAHAALLASALALGSCGFADSRAPVPEFMRLKEAEQPPPEAPPDVKRVVREQVNVVFLNTSYPREVHVAPPHREVRGQGWTACVSAQLTSATGSTLGTQIYIVTISGGKVVDRRRAEADDICGTETYEPI</sequence>
<feature type="signal peptide" evidence="1">
    <location>
        <begin position="1"/>
        <end position="23"/>
    </location>
</feature>
<dbReference type="PROSITE" id="PS51257">
    <property type="entry name" value="PROKAR_LIPOPROTEIN"/>
    <property type="match status" value="1"/>
</dbReference>
<evidence type="ECO:0000313" key="3">
    <source>
        <dbReference type="Proteomes" id="UP000181962"/>
    </source>
</evidence>
<feature type="chain" id="PRO_5012882571" evidence="1">
    <location>
        <begin position="24"/>
        <end position="134"/>
    </location>
</feature>
<gene>
    <name evidence="2" type="ORF">BKD09_20810</name>
</gene>
<dbReference type="Proteomes" id="UP000181962">
    <property type="component" value="Chromosome"/>
</dbReference>
<name>A0A1L3FBV2_BRAJP</name>